<reference evidence="2" key="1">
    <citation type="journal article" date="2022" name="bioRxiv">
        <title>Sequencing and chromosome-scale assembly of the giantPleurodeles waltlgenome.</title>
        <authorList>
            <person name="Brown T."/>
            <person name="Elewa A."/>
            <person name="Iarovenko S."/>
            <person name="Subramanian E."/>
            <person name="Araus A.J."/>
            <person name="Petzold A."/>
            <person name="Susuki M."/>
            <person name="Suzuki K.-i.T."/>
            <person name="Hayashi T."/>
            <person name="Toyoda A."/>
            <person name="Oliveira C."/>
            <person name="Osipova E."/>
            <person name="Leigh N.D."/>
            <person name="Simon A."/>
            <person name="Yun M.H."/>
        </authorList>
    </citation>
    <scope>NUCLEOTIDE SEQUENCE</scope>
    <source>
        <strain evidence="2">20211129_DDA</strain>
        <tissue evidence="2">Liver</tissue>
    </source>
</reference>
<organism evidence="2 3">
    <name type="scientific">Pleurodeles waltl</name>
    <name type="common">Iberian ribbed newt</name>
    <dbReference type="NCBI Taxonomy" id="8319"/>
    <lineage>
        <taxon>Eukaryota</taxon>
        <taxon>Metazoa</taxon>
        <taxon>Chordata</taxon>
        <taxon>Craniata</taxon>
        <taxon>Vertebrata</taxon>
        <taxon>Euteleostomi</taxon>
        <taxon>Amphibia</taxon>
        <taxon>Batrachia</taxon>
        <taxon>Caudata</taxon>
        <taxon>Salamandroidea</taxon>
        <taxon>Salamandridae</taxon>
        <taxon>Pleurodelinae</taxon>
        <taxon>Pleurodeles</taxon>
    </lineage>
</organism>
<dbReference type="Proteomes" id="UP001066276">
    <property type="component" value="Chromosome 3_1"/>
</dbReference>
<keyword evidence="3" id="KW-1185">Reference proteome</keyword>
<evidence type="ECO:0000313" key="3">
    <source>
        <dbReference type="Proteomes" id="UP001066276"/>
    </source>
</evidence>
<evidence type="ECO:0008006" key="4">
    <source>
        <dbReference type="Google" id="ProtNLM"/>
    </source>
</evidence>
<evidence type="ECO:0000256" key="1">
    <source>
        <dbReference type="SAM" id="SignalP"/>
    </source>
</evidence>
<gene>
    <name evidence="2" type="ORF">NDU88_005467</name>
</gene>
<accession>A0AAV7UI53</accession>
<comment type="caution">
    <text evidence="2">The sequence shown here is derived from an EMBL/GenBank/DDBJ whole genome shotgun (WGS) entry which is preliminary data.</text>
</comment>
<name>A0AAV7UI53_PLEWA</name>
<evidence type="ECO:0000313" key="2">
    <source>
        <dbReference type="EMBL" id="KAJ1188710.1"/>
    </source>
</evidence>
<proteinExistence type="predicted"/>
<feature type="signal peptide" evidence="1">
    <location>
        <begin position="1"/>
        <end position="17"/>
    </location>
</feature>
<keyword evidence="1" id="KW-0732">Signal</keyword>
<dbReference type="EMBL" id="JANPWB010000005">
    <property type="protein sequence ID" value="KAJ1188710.1"/>
    <property type="molecule type" value="Genomic_DNA"/>
</dbReference>
<dbReference type="AlphaFoldDB" id="A0AAV7UI53"/>
<sequence length="70" mass="7793">MTGNIAWFKVLSLLVMARKMMLQASGKKKEKEPTLADRNSTVPKGVRGLITAAPCLEQDRNKRGSWPSLH</sequence>
<feature type="chain" id="PRO_5043877173" description="Secreted protein" evidence="1">
    <location>
        <begin position="18"/>
        <end position="70"/>
    </location>
</feature>
<protein>
    <recommendedName>
        <fullName evidence="4">Secreted protein</fullName>
    </recommendedName>
</protein>